<feature type="non-terminal residue" evidence="9">
    <location>
        <position position="364"/>
    </location>
</feature>
<name>A0A813J4S0_POLGL</name>
<sequence length="364" mass="40898">GLSKLARISRIARVVRLLRLVRMQEVIANITERIQSDQIHFVMQICKPLILLLFFGHVIACGWWGVGLESGESAWIDEAGYTDQGLETQYLVSLHWSLAQFSTGMGEVTSSSAGEQMYAVFVCVVSFMVSLVMTSVLTSNLTQKYIIGGAGARQLSTLKKYLKQNNVPKNLTKRVCRNAKHAISGDLTPDTVDLLGVISEPLKIEMHFEIYSRILAWHPFFHDYLTDSTGGQVMRRVCHQAMSMLLLASGDVVFSSGEEPSDPKMYIVVSGQLGYLDSYGETTVLHERMWAAEAAIWTQWKHRGTLTATSDVKLALLDAETFQYICKRQMKKQKKGFTPKRYASEFVEEMNNVDDLTDICTDQT</sequence>
<keyword evidence="5" id="KW-0406">Ion transport</keyword>
<dbReference type="SUPFAM" id="SSF51206">
    <property type="entry name" value="cAMP-binding domain-like"/>
    <property type="match status" value="1"/>
</dbReference>
<evidence type="ECO:0000256" key="3">
    <source>
        <dbReference type="ARBA" id="ARBA00022692"/>
    </source>
</evidence>
<evidence type="ECO:0000256" key="6">
    <source>
        <dbReference type="ARBA" id="ARBA00023136"/>
    </source>
</evidence>
<evidence type="ECO:0000256" key="1">
    <source>
        <dbReference type="ARBA" id="ARBA00004141"/>
    </source>
</evidence>
<evidence type="ECO:0000256" key="4">
    <source>
        <dbReference type="ARBA" id="ARBA00022989"/>
    </source>
</evidence>
<dbReference type="GO" id="GO:0098855">
    <property type="term" value="C:HCN channel complex"/>
    <property type="evidence" value="ECO:0007669"/>
    <property type="project" value="TreeGrafter"/>
</dbReference>
<organism evidence="9 10">
    <name type="scientific">Polarella glacialis</name>
    <name type="common">Dinoflagellate</name>
    <dbReference type="NCBI Taxonomy" id="89957"/>
    <lineage>
        <taxon>Eukaryota</taxon>
        <taxon>Sar</taxon>
        <taxon>Alveolata</taxon>
        <taxon>Dinophyceae</taxon>
        <taxon>Suessiales</taxon>
        <taxon>Suessiaceae</taxon>
        <taxon>Polarella</taxon>
    </lineage>
</organism>
<dbReference type="Pfam" id="PF00520">
    <property type="entry name" value="Ion_trans"/>
    <property type="match status" value="1"/>
</dbReference>
<feature type="transmembrane region" description="Helical" evidence="7">
    <location>
        <begin position="117"/>
        <end position="137"/>
    </location>
</feature>
<dbReference type="CDD" id="cd00038">
    <property type="entry name" value="CAP_ED"/>
    <property type="match status" value="1"/>
</dbReference>
<gene>
    <name evidence="9" type="ORF">PGLA2088_LOCUS16045</name>
</gene>
<evidence type="ECO:0000313" key="10">
    <source>
        <dbReference type="Proteomes" id="UP000626109"/>
    </source>
</evidence>
<dbReference type="AlphaFoldDB" id="A0A813J4S0"/>
<dbReference type="SUPFAM" id="SSF81324">
    <property type="entry name" value="Voltage-gated potassium channels"/>
    <property type="match status" value="1"/>
</dbReference>
<dbReference type="Gene3D" id="1.10.287.70">
    <property type="match status" value="1"/>
</dbReference>
<dbReference type="PANTHER" id="PTHR45689:SF5">
    <property type="entry name" value="I[[H]] CHANNEL, ISOFORM E"/>
    <property type="match status" value="1"/>
</dbReference>
<dbReference type="InterPro" id="IPR014710">
    <property type="entry name" value="RmlC-like_jellyroll"/>
</dbReference>
<keyword evidence="3 7" id="KW-0812">Transmembrane</keyword>
<comment type="subcellular location">
    <subcellularLocation>
        <location evidence="1">Membrane</location>
        <topology evidence="1">Multi-pass membrane protein</topology>
    </subcellularLocation>
</comment>
<dbReference type="GO" id="GO:0003254">
    <property type="term" value="P:regulation of membrane depolarization"/>
    <property type="evidence" value="ECO:0007669"/>
    <property type="project" value="TreeGrafter"/>
</dbReference>
<dbReference type="InterPro" id="IPR018490">
    <property type="entry name" value="cNMP-bd_dom_sf"/>
</dbReference>
<keyword evidence="4 7" id="KW-1133">Transmembrane helix</keyword>
<evidence type="ECO:0000313" key="9">
    <source>
        <dbReference type="EMBL" id="CAE8665843.1"/>
    </source>
</evidence>
<keyword evidence="2" id="KW-0813">Transport</keyword>
<dbReference type="InterPro" id="IPR005821">
    <property type="entry name" value="Ion_trans_dom"/>
</dbReference>
<evidence type="ECO:0000259" key="8">
    <source>
        <dbReference type="PROSITE" id="PS50042"/>
    </source>
</evidence>
<evidence type="ECO:0000256" key="7">
    <source>
        <dbReference type="SAM" id="Phobius"/>
    </source>
</evidence>
<dbReference type="Gene3D" id="2.60.120.10">
    <property type="entry name" value="Jelly Rolls"/>
    <property type="match status" value="1"/>
</dbReference>
<protein>
    <recommendedName>
        <fullName evidence="8">Cyclic nucleotide-binding domain-containing protein</fullName>
    </recommendedName>
</protein>
<evidence type="ECO:0000256" key="2">
    <source>
        <dbReference type="ARBA" id="ARBA00022448"/>
    </source>
</evidence>
<comment type="caution">
    <text evidence="9">The sequence shown here is derived from an EMBL/GenBank/DDBJ whole genome shotgun (WGS) entry which is preliminary data.</text>
</comment>
<feature type="transmembrane region" description="Helical" evidence="7">
    <location>
        <begin position="49"/>
        <end position="66"/>
    </location>
</feature>
<dbReference type="PANTHER" id="PTHR45689">
    <property type="entry name" value="I[[H]] CHANNEL, ISOFORM E"/>
    <property type="match status" value="1"/>
</dbReference>
<accession>A0A813J4S0</accession>
<dbReference type="Proteomes" id="UP000626109">
    <property type="component" value="Unassembled WGS sequence"/>
</dbReference>
<dbReference type="InterPro" id="IPR000595">
    <property type="entry name" value="cNMP-bd_dom"/>
</dbReference>
<keyword evidence="6 7" id="KW-0472">Membrane</keyword>
<evidence type="ECO:0000256" key="5">
    <source>
        <dbReference type="ARBA" id="ARBA00023065"/>
    </source>
</evidence>
<dbReference type="InterPro" id="IPR051413">
    <property type="entry name" value="K/Na_HCN_channel"/>
</dbReference>
<dbReference type="EMBL" id="CAJNNW010020195">
    <property type="protein sequence ID" value="CAE8665843.1"/>
    <property type="molecule type" value="Genomic_DNA"/>
</dbReference>
<dbReference type="Pfam" id="PF00027">
    <property type="entry name" value="cNMP_binding"/>
    <property type="match status" value="1"/>
</dbReference>
<feature type="domain" description="Cyclic nucleotide-binding" evidence="8">
    <location>
        <begin position="243"/>
        <end position="325"/>
    </location>
</feature>
<reference evidence="9" key="1">
    <citation type="submission" date="2021-02" db="EMBL/GenBank/DDBJ databases">
        <authorList>
            <person name="Dougan E. K."/>
            <person name="Rhodes N."/>
            <person name="Thang M."/>
            <person name="Chan C."/>
        </authorList>
    </citation>
    <scope>NUCLEOTIDE SEQUENCE</scope>
</reference>
<dbReference type="GO" id="GO:0005249">
    <property type="term" value="F:voltage-gated potassium channel activity"/>
    <property type="evidence" value="ECO:0007669"/>
    <property type="project" value="TreeGrafter"/>
</dbReference>
<dbReference type="GO" id="GO:0035725">
    <property type="term" value="P:sodium ion transmembrane transport"/>
    <property type="evidence" value="ECO:0007669"/>
    <property type="project" value="TreeGrafter"/>
</dbReference>
<proteinExistence type="predicted"/>
<dbReference type="PROSITE" id="PS50042">
    <property type="entry name" value="CNMP_BINDING_3"/>
    <property type="match status" value="1"/>
</dbReference>